<evidence type="ECO:0000256" key="3">
    <source>
        <dbReference type="ARBA" id="ARBA00004319"/>
    </source>
</evidence>
<dbReference type="InterPro" id="IPR011990">
    <property type="entry name" value="TPR-like_helical_dom_sf"/>
</dbReference>
<dbReference type="InterPro" id="IPR013547">
    <property type="entry name" value="P4H_N"/>
</dbReference>
<dbReference type="RefSeq" id="XP_030369283.1">
    <property type="nucleotide sequence ID" value="XM_030513423.1"/>
</dbReference>
<dbReference type="Pfam" id="PF23558">
    <property type="entry name" value="TPR_P4H"/>
    <property type="match status" value="1"/>
</dbReference>
<keyword evidence="8" id="KW-0847">Vitamin C</keyword>
<protein>
    <recommendedName>
        <fullName evidence="5">procollagen-proline 4-dioxygenase</fullName>
        <ecNumber evidence="5">1.14.11.2</ecNumber>
    </recommendedName>
</protein>
<evidence type="ECO:0000256" key="7">
    <source>
        <dbReference type="ARBA" id="ARBA00022824"/>
    </source>
</evidence>
<dbReference type="OrthoDB" id="420380at2759"/>
<feature type="domain" description="Fe2OG dioxygenase" evidence="15">
    <location>
        <begin position="407"/>
        <end position="510"/>
    </location>
</feature>
<evidence type="ECO:0000256" key="2">
    <source>
        <dbReference type="ARBA" id="ARBA00002035"/>
    </source>
</evidence>
<dbReference type="Gene3D" id="6.10.140.1460">
    <property type="match status" value="1"/>
</dbReference>
<evidence type="ECO:0000256" key="12">
    <source>
        <dbReference type="ARBA" id="ARBA00023180"/>
    </source>
</evidence>
<evidence type="ECO:0000256" key="14">
    <source>
        <dbReference type="SAM" id="SignalP"/>
    </source>
</evidence>
<dbReference type="Pfam" id="PF08336">
    <property type="entry name" value="P4Ha_N"/>
    <property type="match status" value="1"/>
</dbReference>
<dbReference type="InterPro" id="IPR045054">
    <property type="entry name" value="P4HA-like"/>
</dbReference>
<evidence type="ECO:0000256" key="10">
    <source>
        <dbReference type="ARBA" id="ARBA00023002"/>
    </source>
</evidence>
<dbReference type="GO" id="GO:0004656">
    <property type="term" value="F:procollagen-proline 4-dioxygenase activity"/>
    <property type="evidence" value="ECO:0007669"/>
    <property type="project" value="UniProtKB-EC"/>
</dbReference>
<keyword evidence="16" id="KW-1185">Reference proteome</keyword>
<gene>
    <name evidence="17" type="primary">LOC115620265</name>
</gene>
<keyword evidence="11" id="KW-0408">Iron</keyword>
<reference evidence="17" key="1">
    <citation type="submission" date="2025-08" db="UniProtKB">
        <authorList>
            <consortium name="RefSeq"/>
        </authorList>
    </citation>
    <scope>IDENTIFICATION</scope>
    <source>
        <strain evidence="17">11010-0011.00</strain>
        <tissue evidence="17">Whole body</tissue>
    </source>
</reference>
<dbReference type="Gene3D" id="2.60.120.620">
    <property type="entry name" value="q2cbj1_9rhob like domain"/>
    <property type="match status" value="1"/>
</dbReference>
<dbReference type="EC" id="1.14.11.2" evidence="5"/>
<feature type="region of interest" description="Disordered" evidence="13">
    <location>
        <begin position="262"/>
        <end position="286"/>
    </location>
</feature>
<dbReference type="SMART" id="SM00702">
    <property type="entry name" value="P4Hc"/>
    <property type="match status" value="1"/>
</dbReference>
<evidence type="ECO:0000256" key="4">
    <source>
        <dbReference type="ARBA" id="ARBA00006511"/>
    </source>
</evidence>
<accession>A0A6J2T251</accession>
<proteinExistence type="inferred from homology"/>
<dbReference type="GO" id="GO:0005788">
    <property type="term" value="C:endoplasmic reticulum lumen"/>
    <property type="evidence" value="ECO:0007669"/>
    <property type="project" value="UniProtKB-SubCell"/>
</dbReference>
<dbReference type="PANTHER" id="PTHR10869">
    <property type="entry name" value="PROLYL 4-HYDROXYLASE ALPHA SUBUNIT"/>
    <property type="match status" value="1"/>
</dbReference>
<name>A0A6J2T251_DROLE</name>
<evidence type="ECO:0000256" key="5">
    <source>
        <dbReference type="ARBA" id="ARBA00012269"/>
    </source>
</evidence>
<comment type="similarity">
    <text evidence="4">Belongs to the P4HA family.</text>
</comment>
<comment type="function">
    <text evidence="2">Catalyzes the post-translational formation of 4-hydroxyproline in -Xaa-Pro-Gly- sequences in collagens and other proteins.</text>
</comment>
<dbReference type="Gene3D" id="1.25.40.10">
    <property type="entry name" value="Tetratricopeptide repeat domain"/>
    <property type="match status" value="1"/>
</dbReference>
<dbReference type="GO" id="GO:0031418">
    <property type="term" value="F:L-ascorbic acid binding"/>
    <property type="evidence" value="ECO:0007669"/>
    <property type="project" value="UniProtKB-KW"/>
</dbReference>
<evidence type="ECO:0000313" key="16">
    <source>
        <dbReference type="Proteomes" id="UP000504634"/>
    </source>
</evidence>
<evidence type="ECO:0000256" key="8">
    <source>
        <dbReference type="ARBA" id="ARBA00022896"/>
    </source>
</evidence>
<dbReference type="Pfam" id="PF13640">
    <property type="entry name" value="2OG-FeII_Oxy_3"/>
    <property type="match status" value="1"/>
</dbReference>
<evidence type="ECO:0000259" key="15">
    <source>
        <dbReference type="PROSITE" id="PS51471"/>
    </source>
</evidence>
<feature type="chain" id="PRO_5027096046" description="procollagen-proline 4-dioxygenase" evidence="14">
    <location>
        <begin position="17"/>
        <end position="533"/>
    </location>
</feature>
<comment type="cofactor">
    <cofactor evidence="1">
        <name>L-ascorbate</name>
        <dbReference type="ChEBI" id="CHEBI:38290"/>
    </cofactor>
</comment>
<dbReference type="InterPro" id="IPR059068">
    <property type="entry name" value="TPR_P4H"/>
</dbReference>
<evidence type="ECO:0000256" key="9">
    <source>
        <dbReference type="ARBA" id="ARBA00022964"/>
    </source>
</evidence>
<evidence type="ECO:0000313" key="17">
    <source>
        <dbReference type="RefSeq" id="XP_030369283.1"/>
    </source>
</evidence>
<feature type="signal peptide" evidence="14">
    <location>
        <begin position="1"/>
        <end position="16"/>
    </location>
</feature>
<dbReference type="PROSITE" id="PS51471">
    <property type="entry name" value="FE2OG_OXY"/>
    <property type="match status" value="1"/>
</dbReference>
<dbReference type="InterPro" id="IPR044862">
    <property type="entry name" value="Pro_4_hyd_alph_FE2OG_OXY"/>
</dbReference>
<keyword evidence="7" id="KW-0256">Endoplasmic reticulum</keyword>
<keyword evidence="6" id="KW-0479">Metal-binding</keyword>
<dbReference type="Proteomes" id="UP000504634">
    <property type="component" value="Unplaced"/>
</dbReference>
<dbReference type="InterPro" id="IPR005123">
    <property type="entry name" value="Oxoglu/Fe-dep_dioxygenase_dom"/>
</dbReference>
<keyword evidence="10" id="KW-0560">Oxidoreductase</keyword>
<comment type="subcellular location">
    <subcellularLocation>
        <location evidence="3">Endoplasmic reticulum lumen</location>
    </subcellularLocation>
</comment>
<dbReference type="GO" id="GO:0005506">
    <property type="term" value="F:iron ion binding"/>
    <property type="evidence" value="ECO:0007669"/>
    <property type="project" value="InterPro"/>
</dbReference>
<sequence length="533" mass="61279">MRTFLIFCIFLGSACADYYTATSDLEVLFAAENILVEKFDDYLNKVEQKQTEIKEFLNYVDALQAEMSDPEAYHGNPLNAIVTIRRFVYQWKHDVLEKIFSTQDYDDYKITIANELQQLNITMPTQDDILGAGSGLLRLQETYKLSTSELADGKILDRQTEAELSASDCYEMGRNAHELNQHQYAVEWLLQARSLNQHPENITQVSDLQILELLAPALNRTGNLKLAHMLNSEILKQQPAHEAAIRDNIYYLHEMLRQRHILTAPQEDQGEDGKRSEEKPSKPDKYELYRRTCRGELRPTARQQRNLRCRYTDNNVPFRRLAPFKMELLSEDPFVAYYHNAMHESEMEQLQDVGFGNLKRTRVGQNSTAATSSIRNSKGIWLWYEKNSWLASIYQRLEDITGLSMESGEALQLANYGIGGQYEPHYDYMSSPTNDWKGNRILTALFYINDVDMGGGTAFPYLPLLVNPVKGSVVVWYNMHSSTEKDFRVLHAGCPVLKGSKWICNEWMHEGGQEFRRPCGLAPERTKSAAYEA</sequence>
<dbReference type="GeneID" id="115620265"/>
<evidence type="ECO:0000256" key="1">
    <source>
        <dbReference type="ARBA" id="ARBA00001961"/>
    </source>
</evidence>
<organism evidence="16 17">
    <name type="scientific">Drosophila lebanonensis</name>
    <name type="common">Fruit fly</name>
    <name type="synonym">Scaptodrosophila lebanonensis</name>
    <dbReference type="NCBI Taxonomy" id="7225"/>
    <lineage>
        <taxon>Eukaryota</taxon>
        <taxon>Metazoa</taxon>
        <taxon>Ecdysozoa</taxon>
        <taxon>Arthropoda</taxon>
        <taxon>Hexapoda</taxon>
        <taxon>Insecta</taxon>
        <taxon>Pterygota</taxon>
        <taxon>Neoptera</taxon>
        <taxon>Endopterygota</taxon>
        <taxon>Diptera</taxon>
        <taxon>Brachycera</taxon>
        <taxon>Muscomorpha</taxon>
        <taxon>Ephydroidea</taxon>
        <taxon>Drosophilidae</taxon>
        <taxon>Scaptodrosophila</taxon>
    </lineage>
</organism>
<keyword evidence="12" id="KW-0325">Glycoprotein</keyword>
<dbReference type="PROSITE" id="PS51257">
    <property type="entry name" value="PROKAR_LIPOPROTEIN"/>
    <property type="match status" value="1"/>
</dbReference>
<dbReference type="PANTHER" id="PTHR10869:SF216">
    <property type="entry name" value="PROCOLLAGEN-PROLINE 4-DIOXYGENASE"/>
    <property type="match status" value="1"/>
</dbReference>
<keyword evidence="14" id="KW-0732">Signal</keyword>
<evidence type="ECO:0000256" key="11">
    <source>
        <dbReference type="ARBA" id="ARBA00023004"/>
    </source>
</evidence>
<dbReference type="InterPro" id="IPR006620">
    <property type="entry name" value="Pro_4_hyd_alph"/>
</dbReference>
<evidence type="ECO:0000256" key="6">
    <source>
        <dbReference type="ARBA" id="ARBA00022723"/>
    </source>
</evidence>
<keyword evidence="9" id="KW-0223">Dioxygenase</keyword>
<feature type="compositionally biased region" description="Basic and acidic residues" evidence="13">
    <location>
        <begin position="271"/>
        <end position="286"/>
    </location>
</feature>
<dbReference type="AlphaFoldDB" id="A0A6J2T251"/>
<evidence type="ECO:0000256" key="13">
    <source>
        <dbReference type="SAM" id="MobiDB-lite"/>
    </source>
</evidence>
<dbReference type="FunFam" id="2.60.120.620:FF:000011">
    <property type="entry name" value="Prolyl alpha subunit"/>
    <property type="match status" value="1"/>
</dbReference>